<organism evidence="1 2">
    <name type="scientific">Microlunatus aurantiacus</name>
    <dbReference type="NCBI Taxonomy" id="446786"/>
    <lineage>
        <taxon>Bacteria</taxon>
        <taxon>Bacillati</taxon>
        <taxon>Actinomycetota</taxon>
        <taxon>Actinomycetes</taxon>
        <taxon>Propionibacteriales</taxon>
        <taxon>Propionibacteriaceae</taxon>
        <taxon>Microlunatus</taxon>
    </lineage>
</organism>
<dbReference type="EMBL" id="BAAAYX010000010">
    <property type="protein sequence ID" value="GAA3706961.1"/>
    <property type="molecule type" value="Genomic_DNA"/>
</dbReference>
<comment type="caution">
    <text evidence="1">The sequence shown here is derived from an EMBL/GenBank/DDBJ whole genome shotgun (WGS) entry which is preliminary data.</text>
</comment>
<accession>A0ABP7DL90</accession>
<dbReference type="Gene3D" id="2.120.10.30">
    <property type="entry name" value="TolB, C-terminal domain"/>
    <property type="match status" value="1"/>
</dbReference>
<gene>
    <name evidence="1" type="ORF">GCM10022204_26080</name>
</gene>
<dbReference type="InterPro" id="IPR011042">
    <property type="entry name" value="6-blade_b-propeller_TolB-like"/>
</dbReference>
<dbReference type="Proteomes" id="UP001500051">
    <property type="component" value="Unassembled WGS sequence"/>
</dbReference>
<reference evidence="2" key="1">
    <citation type="journal article" date="2019" name="Int. J. Syst. Evol. Microbiol.">
        <title>The Global Catalogue of Microorganisms (GCM) 10K type strain sequencing project: providing services to taxonomists for standard genome sequencing and annotation.</title>
        <authorList>
            <consortium name="The Broad Institute Genomics Platform"/>
            <consortium name="The Broad Institute Genome Sequencing Center for Infectious Disease"/>
            <person name="Wu L."/>
            <person name="Ma J."/>
        </authorList>
    </citation>
    <scope>NUCLEOTIDE SEQUENCE [LARGE SCALE GENOMIC DNA]</scope>
    <source>
        <strain evidence="2">JCM 16548</strain>
    </source>
</reference>
<name>A0ABP7DL90_9ACTN</name>
<keyword evidence="2" id="KW-1185">Reference proteome</keyword>
<proteinExistence type="predicted"/>
<sequence length="337" mass="35754">MTRGRLVVIMVTALVVLGVAVGYFVYVRAATDARIAGADGPASADRTEVLAAPHVVFRNSALGTDYGRLAAVSLSDPAGPRAVFDISCERSYATADAGVCVTAKRGVVQTYGVSMLGPELQQVSATELVGLPSRARMSTDGSLVATTTFVTGHSYAQASFSTETIIRRDGKSLGNLETWDVEVDGRPLQSVDRNFWGVTFASDDDTFYVTAASGGTTWLMKGSLSAKKLTALRTDAECPSLSPDETKVAYKKRLGNTTPGIWRIAVLDLATGQETLTSDLRSVDDQVEWLDDNTLLYGMPRSGADATTTDIWAVPADGTGEAKIFIEHGSSPAVVRL</sequence>
<dbReference type="SUPFAM" id="SSF82171">
    <property type="entry name" value="DPP6 N-terminal domain-like"/>
    <property type="match status" value="1"/>
</dbReference>
<protein>
    <submittedName>
        <fullName evidence="1">PD40 domain-containing protein</fullName>
    </submittedName>
</protein>
<evidence type="ECO:0000313" key="2">
    <source>
        <dbReference type="Proteomes" id="UP001500051"/>
    </source>
</evidence>
<dbReference type="RefSeq" id="WP_344812814.1">
    <property type="nucleotide sequence ID" value="NZ_BAAAYX010000010.1"/>
</dbReference>
<evidence type="ECO:0000313" key="1">
    <source>
        <dbReference type="EMBL" id="GAA3706961.1"/>
    </source>
</evidence>